<dbReference type="Pfam" id="PF02225">
    <property type="entry name" value="PA"/>
    <property type="match status" value="1"/>
</dbReference>
<feature type="active site" description="Charge relay system" evidence="7 8">
    <location>
        <position position="526"/>
    </location>
</feature>
<proteinExistence type="inferred from homology"/>
<dbReference type="InterPro" id="IPR023828">
    <property type="entry name" value="Peptidase_S8_Ser-AS"/>
</dbReference>
<dbReference type="GO" id="GO:0016020">
    <property type="term" value="C:membrane"/>
    <property type="evidence" value="ECO:0007669"/>
    <property type="project" value="InterPro"/>
</dbReference>
<evidence type="ECO:0000256" key="7">
    <source>
        <dbReference type="PIRSR" id="PIRSR615500-1"/>
    </source>
</evidence>
<dbReference type="HOGENOM" id="CLU_003559_1_1_1"/>
<feature type="active site" description="Charge relay system" evidence="7 8">
    <location>
        <position position="216"/>
    </location>
</feature>
<dbReference type="GO" id="GO:0004252">
    <property type="term" value="F:serine-type endopeptidase activity"/>
    <property type="evidence" value="ECO:0007669"/>
    <property type="project" value="UniProtKB-UniRule"/>
</dbReference>
<dbReference type="InterPro" id="IPR023827">
    <property type="entry name" value="Peptidase_S8_Asp-AS"/>
</dbReference>
<keyword evidence="2" id="KW-0134">Cell wall</keyword>
<dbReference type="EMBL" id="KN822969">
    <property type="protein sequence ID" value="KIO30673.1"/>
    <property type="molecule type" value="Genomic_DNA"/>
</dbReference>
<dbReference type="SUPFAM" id="SSF52743">
    <property type="entry name" value="Subtilisin-like"/>
    <property type="match status" value="1"/>
</dbReference>
<dbReference type="AlphaFoldDB" id="A0A0C3L9T3"/>
<evidence type="ECO:0000256" key="3">
    <source>
        <dbReference type="ARBA" id="ARBA00022670"/>
    </source>
</evidence>
<dbReference type="PROSITE" id="PS51892">
    <property type="entry name" value="SUBTILASE"/>
    <property type="match status" value="1"/>
</dbReference>
<dbReference type="PANTHER" id="PTHR43806">
    <property type="entry name" value="PEPTIDASE S8"/>
    <property type="match status" value="1"/>
</dbReference>
<evidence type="ECO:0000256" key="8">
    <source>
        <dbReference type="PROSITE-ProRule" id="PRU01240"/>
    </source>
</evidence>
<gene>
    <name evidence="14" type="ORF">M407DRAFT_20206</name>
</gene>
<feature type="domain" description="Peptidase S8/S53" evidence="11">
    <location>
        <begin position="158"/>
        <end position="561"/>
    </location>
</feature>
<feature type="domain" description="PA" evidence="12">
    <location>
        <begin position="379"/>
        <end position="452"/>
    </location>
</feature>
<dbReference type="Gene3D" id="3.40.50.200">
    <property type="entry name" value="Peptidase S8/S53 domain"/>
    <property type="match status" value="2"/>
</dbReference>
<dbReference type="STRING" id="1051891.A0A0C3L9T3"/>
<evidence type="ECO:0000256" key="5">
    <source>
        <dbReference type="ARBA" id="ARBA00022801"/>
    </source>
</evidence>
<evidence type="ECO:0000259" key="12">
    <source>
        <dbReference type="Pfam" id="PF02225"/>
    </source>
</evidence>
<reference evidence="14 15" key="1">
    <citation type="submission" date="2014-04" db="EMBL/GenBank/DDBJ databases">
        <authorList>
            <consortium name="DOE Joint Genome Institute"/>
            <person name="Kuo A."/>
            <person name="Girlanda M."/>
            <person name="Perotto S."/>
            <person name="Kohler A."/>
            <person name="Nagy L.G."/>
            <person name="Floudas D."/>
            <person name="Copeland A."/>
            <person name="Barry K.W."/>
            <person name="Cichocki N."/>
            <person name="Veneault-Fourrey C."/>
            <person name="LaButti K."/>
            <person name="Lindquist E.A."/>
            <person name="Lipzen A."/>
            <person name="Lundell T."/>
            <person name="Morin E."/>
            <person name="Murat C."/>
            <person name="Sun H."/>
            <person name="Tunlid A."/>
            <person name="Henrissat B."/>
            <person name="Grigoriev I.V."/>
            <person name="Hibbett D.S."/>
            <person name="Martin F."/>
            <person name="Nordberg H.P."/>
            <person name="Cantor M.N."/>
            <person name="Hua S.X."/>
        </authorList>
    </citation>
    <scope>NUCLEOTIDE SEQUENCE [LARGE SCALE GENOMIC DNA]</scope>
    <source>
        <strain evidence="14 15">MUT 4182</strain>
    </source>
</reference>
<dbReference type="OrthoDB" id="206201at2759"/>
<feature type="chain" id="PRO_5002166475" description="Peptidase S8/S53 domain-containing protein" evidence="10">
    <location>
        <begin position="20"/>
        <end position="920"/>
    </location>
</feature>
<dbReference type="InterPro" id="IPR036852">
    <property type="entry name" value="Peptidase_S8/S53_dom_sf"/>
</dbReference>
<dbReference type="PROSITE" id="PS00138">
    <property type="entry name" value="SUBTILASE_SER"/>
    <property type="match status" value="1"/>
</dbReference>
<feature type="active site" description="Charge relay system" evidence="7 8">
    <location>
        <position position="167"/>
    </location>
</feature>
<dbReference type="InterPro" id="IPR034187">
    <property type="entry name" value="Peptidases_S8_5"/>
</dbReference>
<dbReference type="PRINTS" id="PR00723">
    <property type="entry name" value="SUBTILISIN"/>
</dbReference>
<dbReference type="Pfam" id="PF00082">
    <property type="entry name" value="Peptidase_S8"/>
    <property type="match status" value="1"/>
</dbReference>
<reference evidence="15" key="2">
    <citation type="submission" date="2015-01" db="EMBL/GenBank/DDBJ databases">
        <title>Evolutionary Origins and Diversification of the Mycorrhizal Mutualists.</title>
        <authorList>
            <consortium name="DOE Joint Genome Institute"/>
            <consortium name="Mycorrhizal Genomics Consortium"/>
            <person name="Kohler A."/>
            <person name="Kuo A."/>
            <person name="Nagy L.G."/>
            <person name="Floudas D."/>
            <person name="Copeland A."/>
            <person name="Barry K.W."/>
            <person name="Cichocki N."/>
            <person name="Veneault-Fourrey C."/>
            <person name="LaButti K."/>
            <person name="Lindquist E.A."/>
            <person name="Lipzen A."/>
            <person name="Lundell T."/>
            <person name="Morin E."/>
            <person name="Murat C."/>
            <person name="Riley R."/>
            <person name="Ohm R."/>
            <person name="Sun H."/>
            <person name="Tunlid A."/>
            <person name="Henrissat B."/>
            <person name="Grigoriev I.V."/>
            <person name="Hibbett D.S."/>
            <person name="Martin F."/>
        </authorList>
    </citation>
    <scope>NUCLEOTIDE SEQUENCE [LARGE SCALE GENOMIC DNA]</scope>
    <source>
        <strain evidence="15">MUT 4182</strain>
    </source>
</reference>
<dbReference type="GO" id="GO:0005615">
    <property type="term" value="C:extracellular space"/>
    <property type="evidence" value="ECO:0007669"/>
    <property type="project" value="TreeGrafter"/>
</dbReference>
<dbReference type="InterPro" id="IPR050131">
    <property type="entry name" value="Peptidase_S8_subtilisin-like"/>
</dbReference>
<keyword evidence="5 8" id="KW-0378">Hydrolase</keyword>
<evidence type="ECO:0000256" key="2">
    <source>
        <dbReference type="ARBA" id="ARBA00022512"/>
    </source>
</evidence>
<evidence type="ECO:0000256" key="10">
    <source>
        <dbReference type="SAM" id="SignalP"/>
    </source>
</evidence>
<evidence type="ECO:0000313" key="14">
    <source>
        <dbReference type="EMBL" id="KIO30673.1"/>
    </source>
</evidence>
<dbReference type="InterPro" id="IPR003137">
    <property type="entry name" value="PA_domain"/>
</dbReference>
<dbReference type="Pfam" id="PF06280">
    <property type="entry name" value="fn3_5"/>
    <property type="match status" value="1"/>
</dbReference>
<dbReference type="InterPro" id="IPR015500">
    <property type="entry name" value="Peptidase_S8_subtilisin-rel"/>
</dbReference>
<keyword evidence="3 8" id="KW-0645">Protease</keyword>
<keyword evidence="6 8" id="KW-0720">Serine protease</keyword>
<keyword evidence="2" id="KW-0964">Secreted</keyword>
<dbReference type="CDD" id="cd07489">
    <property type="entry name" value="Peptidases_S8_5"/>
    <property type="match status" value="1"/>
</dbReference>
<evidence type="ECO:0000259" key="11">
    <source>
        <dbReference type="Pfam" id="PF00082"/>
    </source>
</evidence>
<comment type="similarity">
    <text evidence="1 8 9">Belongs to the peptidase S8 family.</text>
</comment>
<dbReference type="Proteomes" id="UP000054248">
    <property type="component" value="Unassembled WGS sequence"/>
</dbReference>
<evidence type="ECO:0000256" key="6">
    <source>
        <dbReference type="ARBA" id="ARBA00022825"/>
    </source>
</evidence>
<accession>A0A0C3L9T3</accession>
<dbReference type="InterPro" id="IPR010435">
    <property type="entry name" value="C5a/SBT2-like_Fn3"/>
</dbReference>
<organism evidence="14 15">
    <name type="scientific">Tulasnella calospora MUT 4182</name>
    <dbReference type="NCBI Taxonomy" id="1051891"/>
    <lineage>
        <taxon>Eukaryota</taxon>
        <taxon>Fungi</taxon>
        <taxon>Dikarya</taxon>
        <taxon>Basidiomycota</taxon>
        <taxon>Agaricomycotina</taxon>
        <taxon>Agaricomycetes</taxon>
        <taxon>Cantharellales</taxon>
        <taxon>Tulasnellaceae</taxon>
        <taxon>Tulasnella</taxon>
    </lineage>
</organism>
<dbReference type="Gene3D" id="3.50.30.30">
    <property type="match status" value="1"/>
</dbReference>
<name>A0A0C3L9T3_9AGAM</name>
<evidence type="ECO:0000256" key="9">
    <source>
        <dbReference type="RuleBase" id="RU003355"/>
    </source>
</evidence>
<feature type="signal peptide" evidence="10">
    <location>
        <begin position="1"/>
        <end position="19"/>
    </location>
</feature>
<evidence type="ECO:0000256" key="1">
    <source>
        <dbReference type="ARBA" id="ARBA00011073"/>
    </source>
</evidence>
<dbReference type="InterPro" id="IPR022398">
    <property type="entry name" value="Peptidase_S8_His-AS"/>
</dbReference>
<dbReference type="PROSITE" id="PS00136">
    <property type="entry name" value="SUBTILASE_ASP"/>
    <property type="match status" value="1"/>
</dbReference>
<evidence type="ECO:0000256" key="4">
    <source>
        <dbReference type="ARBA" id="ARBA00022729"/>
    </source>
</evidence>
<keyword evidence="15" id="KW-1185">Reference proteome</keyword>
<dbReference type="PROSITE" id="PS00137">
    <property type="entry name" value="SUBTILASE_HIS"/>
    <property type="match status" value="1"/>
</dbReference>
<dbReference type="InterPro" id="IPR000209">
    <property type="entry name" value="Peptidase_S8/S53_dom"/>
</dbReference>
<evidence type="ECO:0008006" key="16">
    <source>
        <dbReference type="Google" id="ProtNLM"/>
    </source>
</evidence>
<protein>
    <recommendedName>
        <fullName evidence="16">Peptidase S8/S53 domain-containing protein</fullName>
    </recommendedName>
</protein>
<sequence>MYYLQAIIAAATSLSLVLATVDVHSLKSTIKNASKTVPGAYIVELEHPVDGLGRRSGENPHNALYTSLDKRAAKWSLRRQYDSPGIFVGAAIDVASERDLVALADISHVVSISPVYRRSRPKPVGARRLNGKNTHALPNFAPHVMTGVDRLHAEGLFGQGIRVAVIDSGVDYLHPALGGGFGPGFKVSHGTDFVGDDYTEDNDPVPDDDPMDCEGHGTHVTGILGADSNPYNFTGVAPQADIGMYKVFGCTGGALDDVFVDAMLRAHHDRHDIISMSLGDDTIGWSEGAMGPIASRIAATGVILTVAAGNSGKYGAFYVASPSMGKNVISVASVENTQLIVQEAQLSNGHLPIHYYSIDALDVSGSWPIYAISQDPKVEADACSPLPDSTPDLGKYVVIIRSGGCALGDQVAHVKARGAKYALFYNNIDRPSYQGTPELVSAMISKADGEYLVDQFVHRTNVMLSFPQNQPPSLIPNPVGGLISSFSSYGPTWDLEFKPSVGAPGGTILSTRPRSQGSYGIDSGTSMATPFVAGVAALILQKQGRSKKNALGIRGLLESTGEPVPVSKKPTEPLQTLAQAGAGLLNAYEAAHTKTIVTPTELHLNDTAHSKTSHTITVKNTSNKAQKFKITHMPAGTMNPFDSEQKAYPGPVPIDTHYAKVTFKPSTLVVQPGSSASFVATIQPPRGAEPKNFPVYSGFLRVASGTSFVSVAYMGVVGKMKDMKIFDRTPDRFGVASPLLADADADIQTGPKTYRWENGSDYPLVVFRRLAGTPLLRIDLVSANAKLDTRGMDLSEAPENIGRSTTDQRLSRVMYPAGSGSKRVPALDARLPKQTGTFSKSPVLGNLLTETYVGRNTYGPVQENGSDVIPLDTPTFFNGTTIPNGRYKILLRALKITGDAEENSDYDTWLSPEVIIEHSD</sequence>
<feature type="domain" description="C5a peptidase/Subtilisin-like protease SBT2-like Fn3-like" evidence="13">
    <location>
        <begin position="603"/>
        <end position="711"/>
    </location>
</feature>
<dbReference type="PANTHER" id="PTHR43806:SF66">
    <property type="entry name" value="SERIN ENDOPEPTIDASE"/>
    <property type="match status" value="1"/>
</dbReference>
<evidence type="ECO:0000259" key="13">
    <source>
        <dbReference type="Pfam" id="PF06280"/>
    </source>
</evidence>
<evidence type="ECO:0000313" key="15">
    <source>
        <dbReference type="Proteomes" id="UP000054248"/>
    </source>
</evidence>
<dbReference type="GO" id="GO:0006508">
    <property type="term" value="P:proteolysis"/>
    <property type="evidence" value="ECO:0007669"/>
    <property type="project" value="UniProtKB-KW"/>
</dbReference>
<keyword evidence="4 10" id="KW-0732">Signal</keyword>